<protein>
    <recommendedName>
        <fullName evidence="1">Carboxymuconolactone decarboxylase-like domain-containing protein</fullName>
    </recommendedName>
</protein>
<evidence type="ECO:0000259" key="1">
    <source>
        <dbReference type="Pfam" id="PF02627"/>
    </source>
</evidence>
<reference evidence="2" key="1">
    <citation type="submission" date="2018-05" db="EMBL/GenBank/DDBJ databases">
        <authorList>
            <person name="Lanie J.A."/>
            <person name="Ng W.-L."/>
            <person name="Kazmierczak K.M."/>
            <person name="Andrzejewski T.M."/>
            <person name="Davidsen T.M."/>
            <person name="Wayne K.J."/>
            <person name="Tettelin H."/>
            <person name="Glass J.I."/>
            <person name="Rusch D."/>
            <person name="Podicherti R."/>
            <person name="Tsui H.-C.T."/>
            <person name="Winkler M.E."/>
        </authorList>
    </citation>
    <scope>NUCLEOTIDE SEQUENCE</scope>
</reference>
<dbReference type="AlphaFoldDB" id="A0A381SNE0"/>
<feature type="domain" description="Carboxymuconolactone decarboxylase-like" evidence="1">
    <location>
        <begin position="34"/>
        <end position="113"/>
    </location>
</feature>
<sequence length="122" mass="13614">MSTKPEYEKPYEDLIGFVPPRIQNRIRLGLEVDPELLAQTEKIRKTAMYPKCFDVKTAQLMLVGILLANVAPAAEFHARAAKRSGATKEELHAVAGLAFLFRGLPAFNLASEIINKIFDEDN</sequence>
<dbReference type="InterPro" id="IPR029032">
    <property type="entry name" value="AhpD-like"/>
</dbReference>
<dbReference type="GO" id="GO:0051920">
    <property type="term" value="F:peroxiredoxin activity"/>
    <property type="evidence" value="ECO:0007669"/>
    <property type="project" value="InterPro"/>
</dbReference>
<name>A0A381SNE0_9ZZZZ</name>
<dbReference type="Gene3D" id="1.20.1290.10">
    <property type="entry name" value="AhpD-like"/>
    <property type="match status" value="1"/>
</dbReference>
<dbReference type="Pfam" id="PF02627">
    <property type="entry name" value="CMD"/>
    <property type="match status" value="1"/>
</dbReference>
<evidence type="ECO:0000313" key="2">
    <source>
        <dbReference type="EMBL" id="SVA05532.1"/>
    </source>
</evidence>
<dbReference type="InterPro" id="IPR003779">
    <property type="entry name" value="CMD-like"/>
</dbReference>
<dbReference type="SUPFAM" id="SSF69118">
    <property type="entry name" value="AhpD-like"/>
    <property type="match status" value="1"/>
</dbReference>
<accession>A0A381SNE0</accession>
<gene>
    <name evidence="2" type="ORF">METZ01_LOCUS58386</name>
</gene>
<dbReference type="EMBL" id="UINC01003349">
    <property type="protein sequence ID" value="SVA05532.1"/>
    <property type="molecule type" value="Genomic_DNA"/>
</dbReference>
<proteinExistence type="predicted"/>
<organism evidence="2">
    <name type="scientific">marine metagenome</name>
    <dbReference type="NCBI Taxonomy" id="408172"/>
    <lineage>
        <taxon>unclassified sequences</taxon>
        <taxon>metagenomes</taxon>
        <taxon>ecological metagenomes</taxon>
    </lineage>
</organism>